<protein>
    <submittedName>
        <fullName evidence="3">ST14-like protein</fullName>
    </submittedName>
</protein>
<organism evidence="3 4">
    <name type="scientific">Mya arenaria</name>
    <name type="common">Soft-shell clam</name>
    <dbReference type="NCBI Taxonomy" id="6604"/>
    <lineage>
        <taxon>Eukaryota</taxon>
        <taxon>Metazoa</taxon>
        <taxon>Spiralia</taxon>
        <taxon>Lophotrochozoa</taxon>
        <taxon>Mollusca</taxon>
        <taxon>Bivalvia</taxon>
        <taxon>Autobranchia</taxon>
        <taxon>Heteroconchia</taxon>
        <taxon>Euheterodonta</taxon>
        <taxon>Imparidentia</taxon>
        <taxon>Neoheterodontei</taxon>
        <taxon>Myida</taxon>
        <taxon>Myoidea</taxon>
        <taxon>Myidae</taxon>
        <taxon>Mya</taxon>
    </lineage>
</organism>
<dbReference type="Gene3D" id="4.10.400.10">
    <property type="entry name" value="Low-density Lipoprotein Receptor"/>
    <property type="match status" value="2"/>
</dbReference>
<evidence type="ECO:0000256" key="2">
    <source>
        <dbReference type="PROSITE-ProRule" id="PRU00124"/>
    </source>
</evidence>
<dbReference type="InterPro" id="IPR036055">
    <property type="entry name" value="LDL_receptor-like_sf"/>
</dbReference>
<proteinExistence type="predicted"/>
<sequence>MSDECKKIPGTFRCNNLICNPLFNLCDGYDDCGDGCQGHVCKNGECLEDKAENVMCDGKADCTDESDEENCAPPQTTKFCQDDMTFGQVPSEQFEILSPSSLEDALDDNTVTLETSPVTAELELKEPTEISLFTIVTSKKTLPHLLVVVILMDGEEYRVNTTGVSAY</sequence>
<dbReference type="Pfam" id="PF00057">
    <property type="entry name" value="Ldl_recept_a"/>
    <property type="match status" value="1"/>
</dbReference>
<evidence type="ECO:0000256" key="1">
    <source>
        <dbReference type="ARBA" id="ARBA00023157"/>
    </source>
</evidence>
<keyword evidence="1 2" id="KW-1015">Disulfide bond</keyword>
<reference evidence="3" key="1">
    <citation type="submission" date="2022-11" db="EMBL/GenBank/DDBJ databases">
        <title>Centuries of genome instability and evolution in soft-shell clam transmissible cancer (bioRxiv).</title>
        <authorList>
            <person name="Hart S.F.M."/>
            <person name="Yonemitsu M.A."/>
            <person name="Giersch R.M."/>
            <person name="Beal B.F."/>
            <person name="Arriagada G."/>
            <person name="Davis B.W."/>
            <person name="Ostrander E.A."/>
            <person name="Goff S.P."/>
            <person name="Metzger M.J."/>
        </authorList>
    </citation>
    <scope>NUCLEOTIDE SEQUENCE</scope>
    <source>
        <strain evidence="3">MELC-2E11</strain>
        <tissue evidence="3">Siphon/mantle</tissue>
    </source>
</reference>
<keyword evidence="4" id="KW-1185">Reference proteome</keyword>
<dbReference type="Proteomes" id="UP001164746">
    <property type="component" value="Chromosome 14"/>
</dbReference>
<evidence type="ECO:0000313" key="4">
    <source>
        <dbReference type="Proteomes" id="UP001164746"/>
    </source>
</evidence>
<dbReference type="CDD" id="cd00112">
    <property type="entry name" value="LDLa"/>
    <property type="match status" value="2"/>
</dbReference>
<dbReference type="InterPro" id="IPR002172">
    <property type="entry name" value="LDrepeatLR_classA_rpt"/>
</dbReference>
<accession>A0ABY7FZB6</accession>
<feature type="disulfide bond" evidence="2">
    <location>
        <begin position="14"/>
        <end position="32"/>
    </location>
</feature>
<comment type="caution">
    <text evidence="2">Lacks conserved residue(s) required for the propagation of feature annotation.</text>
</comment>
<dbReference type="SUPFAM" id="SSF57424">
    <property type="entry name" value="LDL receptor-like module"/>
    <property type="match status" value="2"/>
</dbReference>
<dbReference type="PROSITE" id="PS50068">
    <property type="entry name" value="LDLRA_2"/>
    <property type="match status" value="2"/>
</dbReference>
<dbReference type="SMART" id="SM00192">
    <property type="entry name" value="LDLa"/>
    <property type="match status" value="1"/>
</dbReference>
<evidence type="ECO:0000313" key="3">
    <source>
        <dbReference type="EMBL" id="WAR26987.1"/>
    </source>
</evidence>
<gene>
    <name evidence="3" type="ORF">MAR_012691</name>
</gene>
<dbReference type="EMBL" id="CP111025">
    <property type="protein sequence ID" value="WAR26987.1"/>
    <property type="molecule type" value="Genomic_DNA"/>
</dbReference>
<feature type="disulfide bond" evidence="2">
    <location>
        <begin position="56"/>
        <end position="71"/>
    </location>
</feature>
<name>A0ABY7FZB6_MYAAR</name>